<dbReference type="SUPFAM" id="SSF53474">
    <property type="entry name" value="alpha/beta-Hydrolases"/>
    <property type="match status" value="1"/>
</dbReference>
<dbReference type="InterPro" id="IPR029058">
    <property type="entry name" value="AB_hydrolase_fold"/>
</dbReference>
<organism evidence="2 3">
    <name type="scientific">Marinobacter zhanjiangensis</name>
    <dbReference type="NCBI Taxonomy" id="578215"/>
    <lineage>
        <taxon>Bacteria</taxon>
        <taxon>Pseudomonadati</taxon>
        <taxon>Pseudomonadota</taxon>
        <taxon>Gammaproteobacteria</taxon>
        <taxon>Pseudomonadales</taxon>
        <taxon>Marinobacteraceae</taxon>
        <taxon>Marinobacter</taxon>
    </lineage>
</organism>
<dbReference type="PANTHER" id="PTHR11614">
    <property type="entry name" value="PHOSPHOLIPASE-RELATED"/>
    <property type="match status" value="1"/>
</dbReference>
<evidence type="ECO:0000259" key="1">
    <source>
        <dbReference type="Pfam" id="PF12146"/>
    </source>
</evidence>
<keyword evidence="3" id="KW-1185">Reference proteome</keyword>
<dbReference type="Gene3D" id="3.40.50.1820">
    <property type="entry name" value="alpha/beta hydrolase"/>
    <property type="match status" value="1"/>
</dbReference>
<feature type="domain" description="Serine aminopeptidase S33" evidence="1">
    <location>
        <begin position="28"/>
        <end position="288"/>
    </location>
</feature>
<comment type="caution">
    <text evidence="2">The sequence shown here is derived from an EMBL/GenBank/DDBJ whole genome shotgun (WGS) entry which is preliminary data.</text>
</comment>
<accession>A0ABQ3ANV7</accession>
<proteinExistence type="predicted"/>
<gene>
    <name evidence="2" type="ORF">GCM10007071_05220</name>
</gene>
<name>A0ABQ3ANV7_9GAMM</name>
<keyword evidence="2" id="KW-0378">Hydrolase</keyword>
<dbReference type="InterPro" id="IPR022742">
    <property type="entry name" value="Hydrolase_4"/>
</dbReference>
<protein>
    <submittedName>
        <fullName evidence="2">Alpha/beta hydrolase</fullName>
    </submittedName>
</protein>
<evidence type="ECO:0000313" key="2">
    <source>
        <dbReference type="EMBL" id="GGY61355.1"/>
    </source>
</evidence>
<dbReference type="Proteomes" id="UP000601597">
    <property type="component" value="Unassembled WGS sequence"/>
</dbReference>
<dbReference type="Pfam" id="PF12146">
    <property type="entry name" value="Hydrolase_4"/>
    <property type="match status" value="1"/>
</dbReference>
<dbReference type="EMBL" id="BMXV01000001">
    <property type="protein sequence ID" value="GGY61355.1"/>
    <property type="molecule type" value="Genomic_DNA"/>
</dbReference>
<dbReference type="GO" id="GO:0016787">
    <property type="term" value="F:hydrolase activity"/>
    <property type="evidence" value="ECO:0007669"/>
    <property type="project" value="UniProtKB-KW"/>
</dbReference>
<dbReference type="InterPro" id="IPR051044">
    <property type="entry name" value="MAG_DAG_Lipase"/>
</dbReference>
<reference evidence="3" key="1">
    <citation type="journal article" date="2019" name="Int. J. Syst. Evol. Microbiol.">
        <title>The Global Catalogue of Microorganisms (GCM) 10K type strain sequencing project: providing services to taxonomists for standard genome sequencing and annotation.</title>
        <authorList>
            <consortium name="The Broad Institute Genomics Platform"/>
            <consortium name="The Broad Institute Genome Sequencing Center for Infectious Disease"/>
            <person name="Wu L."/>
            <person name="Ma J."/>
        </authorList>
    </citation>
    <scope>NUCLEOTIDE SEQUENCE [LARGE SCALE GENOMIC DNA]</scope>
    <source>
        <strain evidence="3">KCTC 22280</strain>
    </source>
</reference>
<evidence type="ECO:0000313" key="3">
    <source>
        <dbReference type="Proteomes" id="UP000601597"/>
    </source>
</evidence>
<sequence length="305" mass="34505">MADANEWRVMEATDGTDVHYQYWAADSQPHAVVQVVHGAAEHGSRYDRFAQFLNRHGYAVYATDHRGHGRTLVRSEELGDAGPDAWNNFVKDEMQLSAIIRDQHPDADLVLFGHSLGSFMAQDYITRRPELIDGLVLSGTAYGPPPPQDLLDAVDAAAEEAPLADSEIWAGIFTDFNKPFSEEPGFQWLSRDEAEVQKYVDDPLSGFAFSNELVRDFFHGMAELRDPAREQEIPKDLPVLVIQGELDPVGNNLEATRALLERYEELGLTKVEHEFYDNARHELLNETNREQVQEDVLAWLNELTR</sequence>